<dbReference type="InterPro" id="IPR053167">
    <property type="entry name" value="Spore_coat_component"/>
</dbReference>
<organism evidence="2 3">
    <name type="scientific">Acinetobacter bereziniae</name>
    <name type="common">Acinetobacter genomosp. 10</name>
    <dbReference type="NCBI Taxonomy" id="106648"/>
    <lineage>
        <taxon>Bacteria</taxon>
        <taxon>Pseudomonadati</taxon>
        <taxon>Pseudomonadota</taxon>
        <taxon>Gammaproteobacteria</taxon>
        <taxon>Moraxellales</taxon>
        <taxon>Moraxellaceae</taxon>
        <taxon>Acinetobacter</taxon>
    </lineage>
</organism>
<dbReference type="Proteomes" id="UP000644140">
    <property type="component" value="Chromosome"/>
</dbReference>
<accession>A0A8I1DK40</accession>
<reference evidence="2" key="1">
    <citation type="submission" date="2022-02" db="EMBL/GenBank/DDBJ databases">
        <title>Characterization of Tn125 harboring carbapenem-resistant Acinetobacter bereziniae clinical isolates.</title>
        <authorList>
            <person name="Wong N.-K."/>
            <person name="Pan Q."/>
        </authorList>
    </citation>
    <scope>NUCLEOTIDE SEQUENCE</scope>
    <source>
        <strain evidence="2">GD03393</strain>
    </source>
</reference>
<dbReference type="InterPro" id="IPR007893">
    <property type="entry name" value="Spore_coat_U/FanG"/>
</dbReference>
<proteinExistence type="predicted"/>
<dbReference type="AlphaFoldDB" id="A0A8I1DK40"/>
<dbReference type="PANTHER" id="PTHR37089:SF3">
    <property type="entry name" value="EXPORTED PROTEIN"/>
    <property type="match status" value="1"/>
</dbReference>
<protein>
    <submittedName>
        <fullName evidence="2">Spore coat U domain-containing protein</fullName>
    </submittedName>
</protein>
<dbReference type="EMBL" id="CP092085">
    <property type="protein sequence ID" value="UUN99263.1"/>
    <property type="molecule type" value="Genomic_DNA"/>
</dbReference>
<dbReference type="SMART" id="SM00972">
    <property type="entry name" value="SCPU"/>
    <property type="match status" value="1"/>
</dbReference>
<name>A0A8I1DK40_ACIBZ</name>
<evidence type="ECO:0000259" key="1">
    <source>
        <dbReference type="Pfam" id="PF05229"/>
    </source>
</evidence>
<evidence type="ECO:0000313" key="2">
    <source>
        <dbReference type="EMBL" id="UUN99263.1"/>
    </source>
</evidence>
<dbReference type="PANTHER" id="PTHR37089">
    <property type="entry name" value="PROTEIN U-RELATED"/>
    <property type="match status" value="1"/>
</dbReference>
<evidence type="ECO:0000313" key="3">
    <source>
        <dbReference type="Proteomes" id="UP000644140"/>
    </source>
</evidence>
<feature type="domain" description="Spore coat protein U/FanG" evidence="1">
    <location>
        <begin position="21"/>
        <end position="165"/>
    </location>
</feature>
<sequence length="168" mass="18835">MKKIALSILLMLNAAGAYAQTTATFQVQATIEKGCELSKVEQLIDFGRHPVISQDKLLWGGSNTAQSWNIRCTDQLPVKIMLSSGDYFSNSSRRMKHAQENEFISYQLYRDTNMLSEYVSGNAYTLTPTTVSDPLLNFSVYAFADLDNNNQPRSAGLYKDMVAITITW</sequence>
<gene>
    <name evidence="2" type="ORF">I9054_007370</name>
</gene>
<dbReference type="Pfam" id="PF05229">
    <property type="entry name" value="SCPU"/>
    <property type="match status" value="1"/>
</dbReference>
<dbReference type="RefSeq" id="WP_198114681.1">
    <property type="nucleotide sequence ID" value="NZ_CP066121.1"/>
</dbReference>